<evidence type="ECO:0000256" key="1">
    <source>
        <dbReference type="ARBA" id="ARBA00004331"/>
    </source>
</evidence>
<dbReference type="PROSITE" id="PS00028">
    <property type="entry name" value="ZINC_FINGER_C2H2_1"/>
    <property type="match status" value="1"/>
</dbReference>
<feature type="domain" description="C2H2-type" evidence="13">
    <location>
        <begin position="117"/>
        <end position="146"/>
    </location>
</feature>
<dbReference type="InterPro" id="IPR049080">
    <property type="entry name" value="MOV-10-like_beta-barrel"/>
</dbReference>
<sequence>MPFYERAEGIMLKYLYFLNEKKVLTDYKIKKEHARNLFMAEFKPEHNITKFPFSTMYRFMLDWGLIHYRSRRTEFIHFKEETFAYSMRYFTQSDLKVKVDSVTAQPPAASKKKNKKHECKTCQLYFLNASLLVQHESSETHLQKKSWIETHNATLTSEIAVEVVKGHGGGPETIVLRQREKHTIFLHLLNQSSDDHIILVTSHTSSSYIAIRQSHSPHLLAVNCKETVELTATFPECIFWSYKLTFYLQNVNTKTYFFVLKELIFQVQSELVDDLGPTEPYRKEIQQNIRNGEAEIVPGVPPPPTSSQYLYKIKFQQYPLPPYMVVLLDNNLTQFSNMEVIENNMLTYIKRQLAYYSNISTLDAKNYFNINQLRLYMEEYQMKIDIRSYDAKDQILHEAKGFPSHCFELFVPGLAEHRPSVLRGDSVYIRETPDSNIKYEGIVHKVTQNSCILGLSYKFAETVHVKNKKYAVSFTFNRFPIRAEHQANELVKKHEIIPLLCPSKLSANPLTVNKLVWYNAGIGTNEKQQEAIHHIVSETARPYPYLVFGPPGTGKTITLVEAILQIRKLKPEKKILVSAPTNSAADEITKRLISYSVSKMAMFRYVAPSHAYDLIDTDVKPYTNFRDEFYHPENSEILKYSIVVTTLITAFRLVNGGTPPNHFSYVFIDESGQATETETLIPIAGILSNIESKGVINGQIILAGDPKQLGPVIHSNKAKNYGFGMSMLERLMTHCAPYAKNKDTDTYDSNVLTKLVNSYRSHPAILRTSNKLFYDNELIPPPQDHHLQNIALGWSELPNKNFPVLFHSVVGKDERESNSPSFFNLQEVDVVVSYLQKLIGNRLSGMKIEQSHIGVITPYRKQVYKLKAACTKKRWDKLRIGSVEQFQGQERLIIIVSTVRSDINFAAEDIKFHLGFVQNAKRFNVAITRAKALLIVIGNPNLLQLDTYWKDFIQYCIENGSVAGTKFQLSDDVVPLQNGIPNEDIKEEDVNFSRGNV</sequence>
<dbReference type="CDD" id="cd18038">
    <property type="entry name" value="DEXXQc_Helz-like"/>
    <property type="match status" value="1"/>
</dbReference>
<keyword evidence="12" id="KW-0863">Zinc-finger</keyword>
<dbReference type="FunFam" id="3.40.50.300:FF:000608">
    <property type="entry name" value="Mov10 RISC complex RNA helicase"/>
    <property type="match status" value="1"/>
</dbReference>
<evidence type="ECO:0000256" key="12">
    <source>
        <dbReference type="PROSITE-ProRule" id="PRU00042"/>
    </source>
</evidence>
<evidence type="ECO:0000259" key="13">
    <source>
        <dbReference type="PROSITE" id="PS50157"/>
    </source>
</evidence>
<dbReference type="PROSITE" id="PS50157">
    <property type="entry name" value="ZINC_FINGER_C2H2_2"/>
    <property type="match status" value="1"/>
</dbReference>
<evidence type="ECO:0000313" key="14">
    <source>
        <dbReference type="EMBL" id="JAV81149.1"/>
    </source>
</evidence>
<dbReference type="Pfam" id="PF21635">
    <property type="entry name" value="Mov-10_helical"/>
    <property type="match status" value="1"/>
</dbReference>
<dbReference type="Gene3D" id="3.40.50.300">
    <property type="entry name" value="P-loop containing nucleotide triphosphate hydrolases"/>
    <property type="match status" value="2"/>
</dbReference>
<organism evidence="14">
    <name type="scientific">Photinus pyralis</name>
    <name type="common">Common eastern firefly</name>
    <name type="synonym">Lampyris pyralis</name>
    <dbReference type="NCBI Taxonomy" id="7054"/>
    <lineage>
        <taxon>Eukaryota</taxon>
        <taxon>Metazoa</taxon>
        <taxon>Ecdysozoa</taxon>
        <taxon>Arthropoda</taxon>
        <taxon>Hexapoda</taxon>
        <taxon>Insecta</taxon>
        <taxon>Pterygota</taxon>
        <taxon>Neoptera</taxon>
        <taxon>Endopterygota</taxon>
        <taxon>Coleoptera</taxon>
        <taxon>Polyphaga</taxon>
        <taxon>Elateriformia</taxon>
        <taxon>Elateroidea</taxon>
        <taxon>Lampyridae</taxon>
        <taxon>Lampyrinae</taxon>
        <taxon>Photinus</taxon>
    </lineage>
</organism>
<evidence type="ECO:0000256" key="4">
    <source>
        <dbReference type="ARBA" id="ARBA00022490"/>
    </source>
</evidence>
<keyword evidence="12" id="KW-0479">Metal-binding</keyword>
<keyword evidence="6" id="KW-0378">Hydrolase</keyword>
<dbReference type="GO" id="GO:0031047">
    <property type="term" value="P:regulatory ncRNA-mediated gene silencing"/>
    <property type="evidence" value="ECO:0007669"/>
    <property type="project" value="UniProtKB-KW"/>
</dbReference>
<keyword evidence="8" id="KW-0067">ATP-binding</keyword>
<dbReference type="InterPro" id="IPR047187">
    <property type="entry name" value="SF1_C_Upf1"/>
</dbReference>
<evidence type="ECO:0000256" key="9">
    <source>
        <dbReference type="ARBA" id="ARBA00022884"/>
    </source>
</evidence>
<dbReference type="GO" id="GO:0003723">
    <property type="term" value="F:RNA binding"/>
    <property type="evidence" value="ECO:0007669"/>
    <property type="project" value="UniProtKB-KW"/>
</dbReference>
<dbReference type="InterPro" id="IPR026122">
    <property type="entry name" value="MOV-10/SDE3_DEXXQ/H-box"/>
</dbReference>
<keyword evidence="7" id="KW-0347">Helicase</keyword>
<reference evidence="14" key="1">
    <citation type="journal article" date="2016" name="Sci. Rep.">
        <title>Molecular characterization of firefly nuptial gifts: a multi-omics approach sheds light on postcopulatory sexual selection.</title>
        <authorList>
            <person name="Al-Wathiqui N."/>
            <person name="Fallon T.R."/>
            <person name="South A."/>
            <person name="Weng J.K."/>
            <person name="Lewis S.M."/>
        </authorList>
    </citation>
    <scope>NUCLEOTIDE SEQUENCE</scope>
</reference>
<dbReference type="GO" id="GO:0008270">
    <property type="term" value="F:zinc ion binding"/>
    <property type="evidence" value="ECO:0007669"/>
    <property type="project" value="UniProtKB-KW"/>
</dbReference>
<evidence type="ECO:0000256" key="6">
    <source>
        <dbReference type="ARBA" id="ARBA00022801"/>
    </source>
</evidence>
<keyword evidence="5" id="KW-0547">Nucleotide-binding</keyword>
<comment type="catalytic activity">
    <reaction evidence="11">
        <text>ATP + H2O = ADP + phosphate + H(+)</text>
        <dbReference type="Rhea" id="RHEA:13065"/>
        <dbReference type="ChEBI" id="CHEBI:15377"/>
        <dbReference type="ChEBI" id="CHEBI:15378"/>
        <dbReference type="ChEBI" id="CHEBI:30616"/>
        <dbReference type="ChEBI" id="CHEBI:43474"/>
        <dbReference type="ChEBI" id="CHEBI:456216"/>
        <dbReference type="EC" id="3.6.4.13"/>
    </reaction>
</comment>
<evidence type="ECO:0000256" key="10">
    <source>
        <dbReference type="ARBA" id="ARBA00023158"/>
    </source>
</evidence>
<evidence type="ECO:0000256" key="2">
    <source>
        <dbReference type="ARBA" id="ARBA00005601"/>
    </source>
</evidence>
<proteinExistence type="inferred from homology"/>
<dbReference type="InterPro" id="IPR041677">
    <property type="entry name" value="DNA2/NAM7_AAA_11"/>
</dbReference>
<dbReference type="PANTHER" id="PTHR45418">
    <property type="entry name" value="CANCER/TESTIS ANTIGEN 55"/>
    <property type="match status" value="1"/>
</dbReference>
<dbReference type="SUPFAM" id="SSF57667">
    <property type="entry name" value="beta-beta-alpha zinc fingers"/>
    <property type="match status" value="1"/>
</dbReference>
<dbReference type="Pfam" id="PF21634">
    <property type="entry name" value="MOV-10_beta-barrel"/>
    <property type="match status" value="1"/>
</dbReference>
<dbReference type="CDD" id="cd18808">
    <property type="entry name" value="SF1_C_Upf1"/>
    <property type="match status" value="1"/>
</dbReference>
<protein>
    <recommendedName>
        <fullName evidence="3">RNA helicase</fullName>
        <ecNumber evidence="3">3.6.4.13</ecNumber>
    </recommendedName>
</protein>
<evidence type="ECO:0000256" key="8">
    <source>
        <dbReference type="ARBA" id="ARBA00022840"/>
    </source>
</evidence>
<dbReference type="EC" id="3.6.4.13" evidence="3"/>
<keyword evidence="9" id="KW-0694">RNA-binding</keyword>
<dbReference type="GO" id="GO:0032574">
    <property type="term" value="F:5'-3' RNA helicase activity"/>
    <property type="evidence" value="ECO:0007669"/>
    <property type="project" value="InterPro"/>
</dbReference>
<keyword evidence="10" id="KW-0943">RNA-mediated gene silencing</keyword>
<keyword evidence="4" id="KW-0963">Cytoplasm</keyword>
<keyword evidence="12" id="KW-0862">Zinc</keyword>
<evidence type="ECO:0000256" key="11">
    <source>
        <dbReference type="ARBA" id="ARBA00047984"/>
    </source>
</evidence>
<dbReference type="Pfam" id="PF13087">
    <property type="entry name" value="AAA_12"/>
    <property type="match status" value="1"/>
</dbReference>
<dbReference type="AlphaFoldDB" id="A0A1Y1M5N5"/>
<evidence type="ECO:0000256" key="7">
    <source>
        <dbReference type="ARBA" id="ARBA00022806"/>
    </source>
</evidence>
<dbReference type="EMBL" id="GEZM01039833">
    <property type="protein sequence ID" value="JAV81149.1"/>
    <property type="molecule type" value="Transcribed_RNA"/>
</dbReference>
<dbReference type="Pfam" id="PF13086">
    <property type="entry name" value="AAA_11"/>
    <property type="match status" value="2"/>
</dbReference>
<dbReference type="InterPro" id="IPR027417">
    <property type="entry name" value="P-loop_NTPase"/>
</dbReference>
<dbReference type="SUPFAM" id="SSF52540">
    <property type="entry name" value="P-loop containing nucleoside triphosphate hydrolases"/>
    <property type="match status" value="1"/>
</dbReference>
<dbReference type="InterPro" id="IPR041679">
    <property type="entry name" value="DNA2/NAM7-like_C"/>
</dbReference>
<comment type="similarity">
    <text evidence="2">Belongs to the DNA2/NAM7 helicase family. SDE3 subfamily.</text>
</comment>
<dbReference type="GO" id="GO:0016787">
    <property type="term" value="F:hydrolase activity"/>
    <property type="evidence" value="ECO:0007669"/>
    <property type="project" value="UniProtKB-KW"/>
</dbReference>
<dbReference type="GO" id="GO:0036464">
    <property type="term" value="C:cytoplasmic ribonucleoprotein granule"/>
    <property type="evidence" value="ECO:0007669"/>
    <property type="project" value="UniProtKB-SubCell"/>
</dbReference>
<dbReference type="GO" id="GO:0005524">
    <property type="term" value="F:ATP binding"/>
    <property type="evidence" value="ECO:0007669"/>
    <property type="project" value="UniProtKB-KW"/>
</dbReference>
<evidence type="ECO:0000256" key="3">
    <source>
        <dbReference type="ARBA" id="ARBA00012552"/>
    </source>
</evidence>
<dbReference type="InterPro" id="IPR013087">
    <property type="entry name" value="Znf_C2H2_type"/>
</dbReference>
<accession>A0A1Y1M5N5</accession>
<dbReference type="InterPro" id="IPR036236">
    <property type="entry name" value="Znf_C2H2_sf"/>
</dbReference>
<name>A0A1Y1M5N5_PHOPY</name>
<comment type="subcellular location">
    <subcellularLocation>
        <location evidence="1">Cytoplasm</location>
        <location evidence="1">Cytoplasmic ribonucleoprotein granule</location>
    </subcellularLocation>
</comment>
<evidence type="ECO:0000256" key="5">
    <source>
        <dbReference type="ARBA" id="ARBA00022741"/>
    </source>
</evidence>
<dbReference type="PANTHER" id="PTHR45418:SF1">
    <property type="entry name" value="CANCER_TESTIS ANTIGEN 55"/>
    <property type="match status" value="1"/>
</dbReference>
<dbReference type="InterPro" id="IPR049079">
    <property type="entry name" value="Mov-10_helical"/>
</dbReference>